<evidence type="ECO:0000256" key="1">
    <source>
        <dbReference type="ARBA" id="ARBA00022679"/>
    </source>
</evidence>
<sequence length="595" mass="66845">MTEELADSSSWISRTHFSRAVCYRAGGCDPSNTWIRLPSGERSYLAERIKNRHHQSNGKCLDQCQPADGSLQREDSIDQKHADGLLEVREDGRPTNIVDFSFPCPFSPSRISTDGSQYSKESLDCSSPSRQDSEHSHPAQYVNSSSISHNGFLHSVLSSLNISSSRWSTSSDSFHERHGDHSPRSSFKSSLFSWISPKSSPKSSPRVSPAVSPRSSPPGSPRMSFGYSAGTPVKRSNMPRAPSWSDHLSNAGNEVAVPNAENWMIDLSQLLLGDRFATGKHSRVYHGMYKESPVAVKIIRQPDDNSVISDRLEQIFSNEVTTLSILNHHNIIKFVAACRKPPVLCVVTEYLQGGSLRSFLHKREGQCVALDKVLRMALNIAAGMEYLHMKGIMHRDLKSENLVLGEDGVLKILDFGVSCFECHCDYKADDPGTYRWMAPEMLRHEPYTRKVDVYSFGIVLWELLTARVPYEEMSAVQAAFCVLHKARIEMNQKQCCSLIPALVSVMYISSRLMSCLFDAQDLRPIIPLDCPPSLRDLMTACWSKDPGKRPEFWEIMRELSDIQESLTTQEFPIIESPQRCSSLPSWLQHDEASPR</sequence>
<dbReference type="EMBL" id="CM035406">
    <property type="protein sequence ID" value="KAH7446744.1"/>
    <property type="molecule type" value="Genomic_DNA"/>
</dbReference>
<proteinExistence type="predicted"/>
<dbReference type="InterPro" id="IPR000719">
    <property type="entry name" value="Prot_kinase_dom"/>
</dbReference>
<feature type="compositionally biased region" description="Low complexity" evidence="7">
    <location>
        <begin position="184"/>
        <end position="214"/>
    </location>
</feature>
<dbReference type="InterPro" id="IPR008271">
    <property type="entry name" value="Ser/Thr_kinase_AS"/>
</dbReference>
<organism evidence="9 10">
    <name type="scientific">Ceratopteris richardii</name>
    <name type="common">Triangle waterfern</name>
    <dbReference type="NCBI Taxonomy" id="49495"/>
    <lineage>
        <taxon>Eukaryota</taxon>
        <taxon>Viridiplantae</taxon>
        <taxon>Streptophyta</taxon>
        <taxon>Embryophyta</taxon>
        <taxon>Tracheophyta</taxon>
        <taxon>Polypodiopsida</taxon>
        <taxon>Polypodiidae</taxon>
        <taxon>Polypodiales</taxon>
        <taxon>Pteridineae</taxon>
        <taxon>Pteridaceae</taxon>
        <taxon>Parkerioideae</taxon>
        <taxon>Ceratopteris</taxon>
    </lineage>
</organism>
<gene>
    <name evidence="9" type="ORF">KP509_01G071900</name>
</gene>
<keyword evidence="4" id="KW-0067">ATP-binding</keyword>
<evidence type="ECO:0000256" key="4">
    <source>
        <dbReference type="ARBA" id="ARBA00022840"/>
    </source>
</evidence>
<dbReference type="GO" id="GO:0005524">
    <property type="term" value="F:ATP binding"/>
    <property type="evidence" value="ECO:0007669"/>
    <property type="project" value="UniProtKB-KW"/>
</dbReference>
<evidence type="ECO:0000313" key="9">
    <source>
        <dbReference type="EMBL" id="KAH7446744.1"/>
    </source>
</evidence>
<comment type="caution">
    <text evidence="9">The sequence shown here is derived from an EMBL/GenBank/DDBJ whole genome shotgun (WGS) entry which is preliminary data.</text>
</comment>
<dbReference type="Gene3D" id="3.30.200.20">
    <property type="entry name" value="Phosphorylase Kinase, domain 1"/>
    <property type="match status" value="1"/>
</dbReference>
<dbReference type="AlphaFoldDB" id="A0A8T2VKT8"/>
<dbReference type="FunFam" id="3.30.200.20:FF:000034">
    <property type="entry name" value="Kinase suppressor of Ras 1"/>
    <property type="match status" value="1"/>
</dbReference>
<protein>
    <recommendedName>
        <fullName evidence="8">Protein kinase domain-containing protein</fullName>
    </recommendedName>
</protein>
<feature type="region of interest" description="Disordered" evidence="7">
    <location>
        <begin position="111"/>
        <end position="142"/>
    </location>
</feature>
<evidence type="ECO:0000256" key="7">
    <source>
        <dbReference type="SAM" id="MobiDB-lite"/>
    </source>
</evidence>
<dbReference type="Gene3D" id="1.10.510.10">
    <property type="entry name" value="Transferase(Phosphotransferase) domain 1"/>
    <property type="match status" value="1"/>
</dbReference>
<accession>A0A8T2VKT8</accession>
<comment type="catalytic activity">
    <reaction evidence="6">
        <text>L-seryl-[protein] + ATP = O-phospho-L-seryl-[protein] + ADP + H(+)</text>
        <dbReference type="Rhea" id="RHEA:17989"/>
        <dbReference type="Rhea" id="RHEA-COMP:9863"/>
        <dbReference type="Rhea" id="RHEA-COMP:11604"/>
        <dbReference type="ChEBI" id="CHEBI:15378"/>
        <dbReference type="ChEBI" id="CHEBI:29999"/>
        <dbReference type="ChEBI" id="CHEBI:30616"/>
        <dbReference type="ChEBI" id="CHEBI:83421"/>
        <dbReference type="ChEBI" id="CHEBI:456216"/>
        <dbReference type="EC" id="2.7.11.1"/>
    </reaction>
</comment>
<comment type="catalytic activity">
    <reaction evidence="5">
        <text>L-threonyl-[protein] + ATP = O-phospho-L-threonyl-[protein] + ADP + H(+)</text>
        <dbReference type="Rhea" id="RHEA:46608"/>
        <dbReference type="Rhea" id="RHEA-COMP:11060"/>
        <dbReference type="Rhea" id="RHEA-COMP:11605"/>
        <dbReference type="ChEBI" id="CHEBI:15378"/>
        <dbReference type="ChEBI" id="CHEBI:30013"/>
        <dbReference type="ChEBI" id="CHEBI:30616"/>
        <dbReference type="ChEBI" id="CHEBI:61977"/>
        <dbReference type="ChEBI" id="CHEBI:456216"/>
        <dbReference type="EC" id="2.7.11.1"/>
    </reaction>
</comment>
<dbReference type="PANTHER" id="PTHR44329:SF73">
    <property type="entry name" value="OS01G0201200 PROTEIN"/>
    <property type="match status" value="1"/>
</dbReference>
<keyword evidence="1" id="KW-0808">Transferase</keyword>
<dbReference type="SMART" id="SM00220">
    <property type="entry name" value="S_TKc"/>
    <property type="match status" value="1"/>
</dbReference>
<dbReference type="Proteomes" id="UP000825935">
    <property type="component" value="Chromosome 1"/>
</dbReference>
<dbReference type="SUPFAM" id="SSF56112">
    <property type="entry name" value="Protein kinase-like (PK-like)"/>
    <property type="match status" value="1"/>
</dbReference>
<reference evidence="9" key="1">
    <citation type="submission" date="2021-08" db="EMBL/GenBank/DDBJ databases">
        <title>WGS assembly of Ceratopteris richardii.</title>
        <authorList>
            <person name="Marchant D.B."/>
            <person name="Chen G."/>
            <person name="Jenkins J."/>
            <person name="Shu S."/>
            <person name="Leebens-Mack J."/>
            <person name="Grimwood J."/>
            <person name="Schmutz J."/>
            <person name="Soltis P."/>
            <person name="Soltis D."/>
            <person name="Chen Z.-H."/>
        </authorList>
    </citation>
    <scope>NUCLEOTIDE SEQUENCE</scope>
    <source>
        <strain evidence="9">Whitten #5841</strain>
        <tissue evidence="9">Leaf</tissue>
    </source>
</reference>
<dbReference type="Pfam" id="PF07714">
    <property type="entry name" value="PK_Tyr_Ser-Thr"/>
    <property type="match status" value="2"/>
</dbReference>
<feature type="compositionally biased region" description="Polar residues" evidence="7">
    <location>
        <begin position="111"/>
        <end position="130"/>
    </location>
</feature>
<name>A0A8T2VKT8_CERRI</name>
<dbReference type="InterPro" id="IPR051681">
    <property type="entry name" value="Ser/Thr_Kinases-Pseudokinases"/>
</dbReference>
<dbReference type="PROSITE" id="PS00108">
    <property type="entry name" value="PROTEIN_KINASE_ST"/>
    <property type="match status" value="1"/>
</dbReference>
<dbReference type="PROSITE" id="PS50011">
    <property type="entry name" value="PROTEIN_KINASE_DOM"/>
    <property type="match status" value="1"/>
</dbReference>
<dbReference type="GO" id="GO:0004674">
    <property type="term" value="F:protein serine/threonine kinase activity"/>
    <property type="evidence" value="ECO:0007669"/>
    <property type="project" value="UniProtKB-EC"/>
</dbReference>
<dbReference type="PRINTS" id="PR00109">
    <property type="entry name" value="TYRKINASE"/>
</dbReference>
<feature type="region of interest" description="Disordered" evidence="7">
    <location>
        <begin position="168"/>
        <end position="232"/>
    </location>
</feature>
<dbReference type="InterPro" id="IPR001245">
    <property type="entry name" value="Ser-Thr/Tyr_kinase_cat_dom"/>
</dbReference>
<dbReference type="PANTHER" id="PTHR44329">
    <property type="entry name" value="SERINE/THREONINE-PROTEIN KINASE TNNI3K-RELATED"/>
    <property type="match status" value="1"/>
</dbReference>
<evidence type="ECO:0000259" key="8">
    <source>
        <dbReference type="PROSITE" id="PS50011"/>
    </source>
</evidence>
<keyword evidence="3" id="KW-0418">Kinase</keyword>
<evidence type="ECO:0000256" key="5">
    <source>
        <dbReference type="ARBA" id="ARBA00047899"/>
    </source>
</evidence>
<evidence type="ECO:0000256" key="3">
    <source>
        <dbReference type="ARBA" id="ARBA00022777"/>
    </source>
</evidence>
<evidence type="ECO:0000313" key="10">
    <source>
        <dbReference type="Proteomes" id="UP000825935"/>
    </source>
</evidence>
<feature type="compositionally biased region" description="Basic and acidic residues" evidence="7">
    <location>
        <begin position="173"/>
        <end position="183"/>
    </location>
</feature>
<evidence type="ECO:0000256" key="2">
    <source>
        <dbReference type="ARBA" id="ARBA00022741"/>
    </source>
</evidence>
<feature type="domain" description="Protein kinase" evidence="8">
    <location>
        <begin position="270"/>
        <end position="566"/>
    </location>
</feature>
<dbReference type="OrthoDB" id="339325at2759"/>
<keyword evidence="2" id="KW-0547">Nucleotide-binding</keyword>
<dbReference type="CDD" id="cd13999">
    <property type="entry name" value="STKc_MAP3K-like"/>
    <property type="match status" value="1"/>
</dbReference>
<evidence type="ECO:0000256" key="6">
    <source>
        <dbReference type="ARBA" id="ARBA00048679"/>
    </source>
</evidence>
<dbReference type="InterPro" id="IPR011009">
    <property type="entry name" value="Kinase-like_dom_sf"/>
</dbReference>
<keyword evidence="10" id="KW-1185">Reference proteome</keyword>